<evidence type="ECO:0000313" key="4">
    <source>
        <dbReference type="EMBL" id="PAK92650.1"/>
    </source>
</evidence>
<evidence type="ECO:0000313" key="5">
    <source>
        <dbReference type="Proteomes" id="UP000216867"/>
    </source>
</evidence>
<feature type="domain" description="D-alanyl-D-alanine carboxypeptidase-like core" evidence="3">
    <location>
        <begin position="504"/>
        <end position="604"/>
    </location>
</feature>
<feature type="region of interest" description="Disordered" evidence="1">
    <location>
        <begin position="1"/>
        <end position="63"/>
    </location>
</feature>
<accession>A0A269Z4Z0</accession>
<dbReference type="Pfam" id="PF02557">
    <property type="entry name" value="VanY"/>
    <property type="match status" value="1"/>
</dbReference>
<dbReference type="PANTHER" id="PTHR34385">
    <property type="entry name" value="D-ALANYL-D-ALANINE CARBOXYPEPTIDASE"/>
    <property type="match status" value="1"/>
</dbReference>
<comment type="caution">
    <text evidence="4">The sequence shown here is derived from an EMBL/GenBank/DDBJ whole genome shotgun (WGS) entry which is preliminary data.</text>
</comment>
<dbReference type="RefSeq" id="WP_255249029.1">
    <property type="nucleotide sequence ID" value="NZ_NCWY01000024.1"/>
</dbReference>
<organism evidence="4 5">
    <name type="scientific">Brevibacterium casei</name>
    <dbReference type="NCBI Taxonomy" id="33889"/>
    <lineage>
        <taxon>Bacteria</taxon>
        <taxon>Bacillati</taxon>
        <taxon>Actinomycetota</taxon>
        <taxon>Actinomycetes</taxon>
        <taxon>Micrococcales</taxon>
        <taxon>Brevibacteriaceae</taxon>
        <taxon>Brevibacterium</taxon>
    </lineage>
</organism>
<dbReference type="CDD" id="cd14814">
    <property type="entry name" value="Peptidase_M15"/>
    <property type="match status" value="1"/>
</dbReference>
<dbReference type="AlphaFoldDB" id="A0A269Z4Z0"/>
<feature type="compositionally biased region" description="Basic and acidic residues" evidence="1">
    <location>
        <begin position="49"/>
        <end position="58"/>
    </location>
</feature>
<keyword evidence="2" id="KW-0812">Transmembrane</keyword>
<dbReference type="InterPro" id="IPR003709">
    <property type="entry name" value="VanY-like_core_dom"/>
</dbReference>
<name>A0A269Z4Z0_9MICO</name>
<dbReference type="Proteomes" id="UP000216867">
    <property type="component" value="Unassembled WGS sequence"/>
</dbReference>
<dbReference type="EMBL" id="NCWY01000024">
    <property type="protein sequence ID" value="PAK92650.1"/>
    <property type="molecule type" value="Genomic_DNA"/>
</dbReference>
<feature type="compositionally biased region" description="Acidic residues" evidence="1">
    <location>
        <begin position="99"/>
        <end position="108"/>
    </location>
</feature>
<feature type="region of interest" description="Disordered" evidence="1">
    <location>
        <begin position="99"/>
        <end position="164"/>
    </location>
</feature>
<evidence type="ECO:0000256" key="1">
    <source>
        <dbReference type="SAM" id="MobiDB-lite"/>
    </source>
</evidence>
<reference evidence="4 5" key="1">
    <citation type="submission" date="2017-04" db="EMBL/GenBank/DDBJ databases">
        <title>Kefir bacterial isolates.</title>
        <authorList>
            <person name="Kim Y."/>
            <person name="Blasche S."/>
            <person name="Patil K.R."/>
        </authorList>
    </citation>
    <scope>NUCLEOTIDE SEQUENCE [LARGE SCALE GENOMIC DNA]</scope>
    <source>
        <strain evidence="4 5">OG2</strain>
    </source>
</reference>
<dbReference type="InterPro" id="IPR009045">
    <property type="entry name" value="Zn_M74/Hedgehog-like"/>
</dbReference>
<dbReference type="GO" id="GO:0008233">
    <property type="term" value="F:peptidase activity"/>
    <property type="evidence" value="ECO:0007669"/>
    <property type="project" value="InterPro"/>
</dbReference>
<gene>
    <name evidence="4" type="ORF">B8X04_16760</name>
</gene>
<sequence length="606" mass="62980">MKDSRRSDDTSVLGNLGGLKLKHRGTSALTGATAREERIGTRRGPQRLINDRPDRDRANAGTRAIGAVRDIGSGAAAYAAGAAEKSVDGLGRTAKAVLDDDENDDDLQDQATEGLNRANKSVRGGLKSRKPAAKGGKATGPSTSGKRAGVRAGKPARSGLSVQRKTAATAKKTAAAAKAGKAGKAAGGAYQGISAGLQNVRGVQQAVILALRAAQATYQAVAALVGTVVTAKVWLVILIVVLVLALVIAIVSILPGWGDAADNEDNSSCTITGTIDDTTVEGVPNTPVGSFGKDALTNAAIILEVARTTGFEGRGEVVGLITAMQESQLGTAPGTDKPNGDGDAGLFQQRQLDGWYGSLKQVNDPVYAATAFYTGVTASEAGGYGSAGGGKGFGHLPGLTDIDGWEDMSYSEAAQAVQRSAYPDAYGKHVSTANDIITALENTKVTIGGGECSGGEGGDYPPPGSYAEPGPWGGFDNGKIPMSEMAEIPWAKGEYVRKDTLGPLTAINKKFKDKFGRDISITDGYRDYDEQVATKKKKGNLAATPGTSKHGWGLALDLGGGINNFGTAEYNWMKDNAPAHGWRHPDWAEPSGSLPEPWHWEFWGVK</sequence>
<keyword evidence="2" id="KW-1133">Transmembrane helix</keyword>
<dbReference type="Gene3D" id="3.30.1380.10">
    <property type="match status" value="1"/>
</dbReference>
<dbReference type="InterPro" id="IPR052179">
    <property type="entry name" value="DD-CPase-like"/>
</dbReference>
<evidence type="ECO:0000256" key="2">
    <source>
        <dbReference type="SAM" id="Phobius"/>
    </source>
</evidence>
<protein>
    <recommendedName>
        <fullName evidence="3">D-alanyl-D-alanine carboxypeptidase-like core domain-containing protein</fullName>
    </recommendedName>
</protein>
<keyword evidence="2" id="KW-0472">Membrane</keyword>
<evidence type="ECO:0000259" key="3">
    <source>
        <dbReference type="Pfam" id="PF02557"/>
    </source>
</evidence>
<feature type="transmembrane region" description="Helical" evidence="2">
    <location>
        <begin position="233"/>
        <end position="257"/>
    </location>
</feature>
<proteinExistence type="predicted"/>
<dbReference type="SUPFAM" id="SSF55166">
    <property type="entry name" value="Hedgehog/DD-peptidase"/>
    <property type="match status" value="1"/>
</dbReference>
<dbReference type="PANTHER" id="PTHR34385:SF1">
    <property type="entry name" value="PEPTIDOGLYCAN L-ALANYL-D-GLUTAMATE ENDOPEPTIDASE CWLK"/>
    <property type="match status" value="1"/>
</dbReference>
<dbReference type="GO" id="GO:0006508">
    <property type="term" value="P:proteolysis"/>
    <property type="evidence" value="ECO:0007669"/>
    <property type="project" value="InterPro"/>
</dbReference>